<dbReference type="InterPro" id="IPR013783">
    <property type="entry name" value="Ig-like_fold"/>
</dbReference>
<evidence type="ECO:0000256" key="1">
    <source>
        <dbReference type="ARBA" id="ARBA00004613"/>
    </source>
</evidence>
<dbReference type="Pfam" id="PF07703">
    <property type="entry name" value="A2M_BRD"/>
    <property type="match status" value="1"/>
</dbReference>
<dbReference type="Gene3D" id="1.50.10.20">
    <property type="match status" value="1"/>
</dbReference>
<dbReference type="SMART" id="SM01361">
    <property type="entry name" value="A2M_recep"/>
    <property type="match status" value="1"/>
</dbReference>
<evidence type="ECO:0000256" key="2">
    <source>
        <dbReference type="ARBA" id="ARBA00022525"/>
    </source>
</evidence>
<dbReference type="SMART" id="SM01360">
    <property type="entry name" value="A2M"/>
    <property type="match status" value="1"/>
</dbReference>
<dbReference type="Pfam" id="PF07677">
    <property type="entry name" value="A2M_recep"/>
    <property type="match status" value="1"/>
</dbReference>
<dbReference type="SMART" id="SM00104">
    <property type="entry name" value="ANATO"/>
    <property type="match status" value="1"/>
</dbReference>
<dbReference type="PROSITE" id="PS50189">
    <property type="entry name" value="NTR"/>
    <property type="match status" value="1"/>
</dbReference>
<name>A0A8C3XS60_CHESE</name>
<dbReference type="SUPFAM" id="SSF48239">
    <property type="entry name" value="Terpenoid cyclases/Protein prenyltransferases"/>
    <property type="match status" value="1"/>
</dbReference>
<dbReference type="Gene3D" id="2.60.40.690">
    <property type="entry name" value="Alpha-macroglobulin, receptor-binding domain"/>
    <property type="match status" value="1"/>
</dbReference>
<dbReference type="Gene3D" id="2.40.50.120">
    <property type="match status" value="1"/>
</dbReference>
<dbReference type="Gene3D" id="2.20.130.20">
    <property type="match status" value="1"/>
</dbReference>
<dbReference type="InterPro" id="IPR008993">
    <property type="entry name" value="TIMP-like_OB-fold"/>
</dbReference>
<dbReference type="InterPro" id="IPR009048">
    <property type="entry name" value="A-macroglobulin_rcpt-bd"/>
</dbReference>
<dbReference type="InterPro" id="IPR019742">
    <property type="entry name" value="MacrogloblnA2_CS"/>
</dbReference>
<dbReference type="InterPro" id="IPR049466">
    <property type="entry name" value="C3_CUB1"/>
</dbReference>
<dbReference type="Gene3D" id="6.20.50.160">
    <property type="match status" value="1"/>
</dbReference>
<dbReference type="InterPro" id="IPR036595">
    <property type="entry name" value="A-macroglobulin_rcpt-bd_sf"/>
</dbReference>
<comment type="subcellular location">
    <subcellularLocation>
        <location evidence="1">Secreted</location>
    </subcellularLocation>
</comment>
<dbReference type="PANTHER" id="PTHR11412:SF81">
    <property type="entry name" value="COMPLEMENT C3"/>
    <property type="match status" value="1"/>
</dbReference>
<dbReference type="CDD" id="cd00017">
    <property type="entry name" value="ANATO"/>
    <property type="match status" value="1"/>
</dbReference>
<dbReference type="SMART" id="SM00643">
    <property type="entry name" value="C345C"/>
    <property type="match status" value="1"/>
</dbReference>
<dbReference type="InterPro" id="IPR018081">
    <property type="entry name" value="Anaphylatoxin_comp_syst"/>
</dbReference>
<dbReference type="PANTHER" id="PTHR11412">
    <property type="entry name" value="MACROGLOBULIN / COMPLEMENT"/>
    <property type="match status" value="1"/>
</dbReference>
<dbReference type="SMART" id="SM01419">
    <property type="entry name" value="Thiol-ester_cl"/>
    <property type="match status" value="1"/>
</dbReference>
<dbReference type="FunFam" id="2.60.40.1940:FF:000001">
    <property type="entry name" value="Complement component C3"/>
    <property type="match status" value="1"/>
</dbReference>
<feature type="domain" description="NTR" evidence="6">
    <location>
        <begin position="1257"/>
        <end position="1419"/>
    </location>
</feature>
<dbReference type="Pfam" id="PF21406">
    <property type="entry name" value="C3_CUB1"/>
    <property type="match status" value="1"/>
</dbReference>
<evidence type="ECO:0000313" key="8">
    <source>
        <dbReference type="Proteomes" id="UP000694403"/>
    </source>
</evidence>
<dbReference type="Proteomes" id="UP000694403">
    <property type="component" value="Unplaced"/>
</dbReference>
<dbReference type="FunFam" id="2.60.40.10:FF:000155">
    <property type="entry name" value="complement C3 isoform X1"/>
    <property type="match status" value="1"/>
</dbReference>
<dbReference type="InterPro" id="IPR040839">
    <property type="entry name" value="MG4"/>
</dbReference>
<dbReference type="CDD" id="cd02896">
    <property type="entry name" value="complement_C3_C4_C5"/>
    <property type="match status" value="1"/>
</dbReference>
<evidence type="ECO:0000313" key="7">
    <source>
        <dbReference type="Ensembl" id="ENSCSRP00000018687.1"/>
    </source>
</evidence>
<proteinExistence type="predicted"/>
<keyword evidence="3" id="KW-0882">Thioester bond</keyword>
<dbReference type="Pfam" id="PF17791">
    <property type="entry name" value="MG3"/>
    <property type="match status" value="1"/>
</dbReference>
<accession>A0A8C3XS60</accession>
<dbReference type="Gene3D" id="2.60.40.1940">
    <property type="match status" value="1"/>
</dbReference>
<dbReference type="InterPro" id="IPR041425">
    <property type="entry name" value="C3/4/5_MG1"/>
</dbReference>
<reference evidence="7" key="2">
    <citation type="submission" date="2025-09" db="UniProtKB">
        <authorList>
            <consortium name="Ensembl"/>
        </authorList>
    </citation>
    <scope>IDENTIFICATION</scope>
</reference>
<dbReference type="Pfam" id="PF01821">
    <property type="entry name" value="ANATO"/>
    <property type="match status" value="1"/>
</dbReference>
<dbReference type="Pfam" id="PF17789">
    <property type="entry name" value="MG4"/>
    <property type="match status" value="1"/>
</dbReference>
<dbReference type="InterPro" id="IPR018933">
    <property type="entry name" value="Netrin_module_non-TIMP"/>
</dbReference>
<dbReference type="SUPFAM" id="SSF50242">
    <property type="entry name" value="TIMP-like"/>
    <property type="match status" value="1"/>
</dbReference>
<dbReference type="PROSITE" id="PS00477">
    <property type="entry name" value="ALPHA_2_MACROGLOBULIN"/>
    <property type="match status" value="1"/>
</dbReference>
<dbReference type="Pfam" id="PF17790">
    <property type="entry name" value="MG1"/>
    <property type="match status" value="1"/>
</dbReference>
<dbReference type="SUPFAM" id="SSF49410">
    <property type="entry name" value="Alpha-macroglobulin receptor domain"/>
    <property type="match status" value="1"/>
</dbReference>
<evidence type="ECO:0000259" key="6">
    <source>
        <dbReference type="PROSITE" id="PS50189"/>
    </source>
</evidence>
<dbReference type="InterPro" id="IPR001134">
    <property type="entry name" value="Netrin_domain"/>
</dbReference>
<protein>
    <submittedName>
        <fullName evidence="7">Uncharacterized protein</fullName>
    </submittedName>
</protein>
<dbReference type="Gene3D" id="1.20.91.20">
    <property type="entry name" value="Anaphylotoxins (complement system)"/>
    <property type="match status" value="1"/>
</dbReference>
<dbReference type="InterPro" id="IPR000020">
    <property type="entry name" value="Anaphylatoxin/fibulin"/>
</dbReference>
<dbReference type="InterPro" id="IPR008930">
    <property type="entry name" value="Terpenoid_cyclase/PrenylTrfase"/>
</dbReference>
<evidence type="ECO:0000256" key="4">
    <source>
        <dbReference type="ARBA" id="ARBA00023157"/>
    </source>
</evidence>
<sequence>SGIVKGHGFLWILSMYNLSEELIHALLLMQVPTKDIKKDSRQNQYVVVQAKFPQQTLEKVVLVHFHSGYIFIQTDKTIYTPGSTVLYRIFTVGHKLEPVSKTVIVEFEVSVKCIQCSFLFPSSSLGTWKITARYEDSPQQSFSAQFDVKEYVLPSFEVILEPSEKFLYIDGIEDFTVSITARYLYGKKLDGTAFVLFGVKMDDEKRSIPQSLKRISIEDGDGEATLTRDMLRARFANPNELVGHSLYVSVTVLTESGSDMVEAERTGINIVTSPYQIHFTKTPKYFKPGMPFELMVYVTNPDGSPAPRVPVQDEEFQSAGSTQGDGTAKLIINMPGDRQQLSITVSNLLTLRLANRQASKSMVAEAYQTHKDSKNYLHLAVTASELKPGDNLPVNFHLKSNNEDVLKQIQYFTYIILNKGKIVHVGRQTRQTGQNLLTMSLPITPDLIPSFRIVAYYQVGNSEIVADSVWLDIKDTCMGTLVVKGDTDEDRGTHLPQTELKLKLEGDHGAYVGLVAVDKGVYVLNKKHKITQSKIWDSVEKSDIGCTAGSGKNNLGVFTDAGLALEMSNKISTAQRTVSKARLTADYQDRKLKKCCEDGMYENPMGHTCKKRVEYILDTDECKKTFLDCCNYIKTLRDKLKRELHLQLARSDLDEDFMSDEDITSRSQFPESWLWQVEQLTEQQNKLGISSKEVTIFLKDSITTWEVLAVSLSETKGICVAEPYEIKVMKDFFIDLRLPYSVVRNEQVEIRAILYNYRNQKIKVRLELLHNPVFCSASTSKAKYRQILDIKAKSSLAVPLVIVPLQLGSHDIEVKAAVWGGFGDSDGVKKKLKVVVGISWLDGWHFTVSSPRPSFSGGVQEVKVRAADIDDIVPDTESETKVSIQGNSVTNIVENSIDGANLKHLIVTPSGCGEQNMIGMTPPVIATIYLDSTEQWEKIGLQRRAEAIKLIMQGYTQQMVYKKPDFSYAAFKHRPASTWLTAYVAKVFAMAQKLVSIENQVICGAVKWLILEKQKPDGIFQEDAPVIHGEMIGGYKGAEPAVSLTAFVLIALEEAKDICKNQVNNLEGSISKAAVYLAQRYQSLTRPYTVALASYALAMVGKLNTEEALMNASKEGNRWEELNTHTFNIEGTSYALLALLKMKKYELTHPIVRWLREQNYYGGGYGSTQVSMILILLKIPRLMSFSSSLSQGVDRYISKFEINKSPSDRGNLMIYLDKVSHGEEECLKFKAHQFFEVGLIQPASITVYDYYTIDDRCTKFYHPSNQSVLFKKLCYGDICRCAEGKESPVSRTSRSLLFSVPFVFTPLHPVLSPPHSALMCDILFHTPLPGTDENPQGKTRQFISHIKCRESLRLEHNKDYLIWGLNTDLWRRKVELSYIIGQDTWIEKWPNEDECQEPDFQNLCQEFLEFSEAMTMFGCPT</sequence>
<dbReference type="InterPro" id="IPR001599">
    <property type="entry name" value="Macroglobln_a2"/>
</dbReference>
<dbReference type="SUPFAM" id="SSF47686">
    <property type="entry name" value="Anaphylotoxins (complement system)"/>
    <property type="match status" value="1"/>
</dbReference>
<evidence type="ECO:0000259" key="5">
    <source>
        <dbReference type="PROSITE" id="PS01178"/>
    </source>
</evidence>
<dbReference type="Gene3D" id="2.60.40.1930">
    <property type="match status" value="3"/>
</dbReference>
<dbReference type="Pfam" id="PF00207">
    <property type="entry name" value="A2M"/>
    <property type="match status" value="1"/>
</dbReference>
<dbReference type="InterPro" id="IPR047565">
    <property type="entry name" value="Alpha-macroglob_thiol-ester_cl"/>
</dbReference>
<dbReference type="InterPro" id="IPR011625">
    <property type="entry name" value="A2M_N_BRD"/>
</dbReference>
<keyword evidence="2" id="KW-0964">Secreted</keyword>
<feature type="domain" description="Anaphylatoxin-like" evidence="5">
    <location>
        <begin position="595"/>
        <end position="630"/>
    </location>
</feature>
<keyword evidence="8" id="KW-1185">Reference proteome</keyword>
<reference evidence="7" key="1">
    <citation type="submission" date="2025-08" db="UniProtKB">
        <authorList>
            <consortium name="Ensembl"/>
        </authorList>
    </citation>
    <scope>IDENTIFICATION</scope>
</reference>
<dbReference type="SMART" id="SM01359">
    <property type="entry name" value="A2M_N_2"/>
    <property type="match status" value="1"/>
</dbReference>
<dbReference type="GO" id="GO:0004866">
    <property type="term" value="F:endopeptidase inhibitor activity"/>
    <property type="evidence" value="ECO:0007669"/>
    <property type="project" value="InterPro"/>
</dbReference>
<dbReference type="InterPro" id="IPR011626">
    <property type="entry name" value="Alpha-macroglobulin_TED"/>
</dbReference>
<organism evidence="7 8">
    <name type="scientific">Chelydra serpentina</name>
    <name type="common">Snapping turtle</name>
    <name type="synonym">Testudo serpentina</name>
    <dbReference type="NCBI Taxonomy" id="8475"/>
    <lineage>
        <taxon>Eukaryota</taxon>
        <taxon>Metazoa</taxon>
        <taxon>Chordata</taxon>
        <taxon>Craniata</taxon>
        <taxon>Vertebrata</taxon>
        <taxon>Euteleostomi</taxon>
        <taxon>Archelosauria</taxon>
        <taxon>Testudinata</taxon>
        <taxon>Testudines</taxon>
        <taxon>Cryptodira</taxon>
        <taxon>Durocryptodira</taxon>
        <taxon>Americhelydia</taxon>
        <taxon>Chelydroidea</taxon>
        <taxon>Chelydridae</taxon>
        <taxon>Chelydra</taxon>
    </lineage>
</organism>
<dbReference type="GO" id="GO:0005615">
    <property type="term" value="C:extracellular space"/>
    <property type="evidence" value="ECO:0007669"/>
    <property type="project" value="InterPro"/>
</dbReference>
<dbReference type="Pfam" id="PF01759">
    <property type="entry name" value="NTR"/>
    <property type="match status" value="1"/>
</dbReference>
<dbReference type="FunFam" id="2.60.40.1930:FF:000008">
    <property type="entry name" value="Complement C3"/>
    <property type="match status" value="1"/>
</dbReference>
<keyword evidence="4" id="KW-1015">Disulfide bond</keyword>
<dbReference type="PROSITE" id="PS01178">
    <property type="entry name" value="ANAPHYLATOXIN_2"/>
    <property type="match status" value="1"/>
</dbReference>
<evidence type="ECO:0000256" key="3">
    <source>
        <dbReference type="ARBA" id="ARBA00022966"/>
    </source>
</evidence>
<dbReference type="Ensembl" id="ENSCSRT00000019547.1">
    <property type="protein sequence ID" value="ENSCSRP00000018687.1"/>
    <property type="gene ID" value="ENSCSRG00000010676.1"/>
</dbReference>
<dbReference type="Pfam" id="PF07678">
    <property type="entry name" value="TED_complement"/>
    <property type="match status" value="1"/>
</dbReference>
<dbReference type="InterPro" id="IPR041555">
    <property type="entry name" value="MG3"/>
</dbReference>
<dbReference type="InterPro" id="IPR050473">
    <property type="entry name" value="A2M/Complement_sys"/>
</dbReference>
<dbReference type="Gene3D" id="2.60.40.10">
    <property type="entry name" value="Immunoglobulins"/>
    <property type="match status" value="2"/>
</dbReference>
<dbReference type="FunFam" id="2.20.130.20:FF:000001">
    <property type="entry name" value="Complement C3"/>
    <property type="match status" value="1"/>
</dbReference>
<dbReference type="Gene3D" id="2.60.120.1540">
    <property type="match status" value="1"/>
</dbReference>